<proteinExistence type="predicted"/>
<evidence type="ECO:0000256" key="1">
    <source>
        <dbReference type="SAM" id="MobiDB-lite"/>
    </source>
</evidence>
<evidence type="ECO:0000313" key="3">
    <source>
        <dbReference type="EMBL" id="CAL8122444.1"/>
    </source>
</evidence>
<keyword evidence="2" id="KW-0472">Membrane</keyword>
<feature type="transmembrane region" description="Helical" evidence="2">
    <location>
        <begin position="12"/>
        <end position="31"/>
    </location>
</feature>
<accession>A0ABP1R865</accession>
<sequence length="332" mass="37847">MRKYITEKIGIVEIFQIILIIIMLAIGYHAFAQDLAWNKKVEMLGSNICVEINLKLQNSTKDLPTALRESLCPLKSQIIQQTCDIEEYLTKSNNPKEYWSLIKNNLIRTQASQNTFLGLITIAATVLIIHMIVANITKNVNVRTKWNAAMQGVILFGCGFAVMLLAISTNAMDLKYRSFLALEILPQCKLLTWCDKTLEFSQPKSHKVKVEKALEAFGACQAYTLKNWSCILLGVMIFACLAMILMAMELTTKYEEEEEKEAIAKNARGEMDVLLQDENVIFDTDGGVSDEILPGQRSSKNTRFHRRRSSLPRHGSHILEDYMRDRHHHDTY</sequence>
<feature type="transmembrane region" description="Helical" evidence="2">
    <location>
        <begin position="231"/>
        <end position="250"/>
    </location>
</feature>
<feature type="compositionally biased region" description="Basic residues" evidence="1">
    <location>
        <begin position="300"/>
        <end position="311"/>
    </location>
</feature>
<keyword evidence="4" id="KW-1185">Reference proteome</keyword>
<dbReference type="EMBL" id="CAXLJM020000068">
    <property type="protein sequence ID" value="CAL8122444.1"/>
    <property type="molecule type" value="Genomic_DNA"/>
</dbReference>
<reference evidence="3 4" key="1">
    <citation type="submission" date="2024-08" db="EMBL/GenBank/DDBJ databases">
        <authorList>
            <person name="Cucini C."/>
            <person name="Frati F."/>
        </authorList>
    </citation>
    <scope>NUCLEOTIDE SEQUENCE [LARGE SCALE GENOMIC DNA]</scope>
</reference>
<evidence type="ECO:0000256" key="2">
    <source>
        <dbReference type="SAM" id="Phobius"/>
    </source>
</evidence>
<protein>
    <submittedName>
        <fullName evidence="3">Uncharacterized protein</fullName>
    </submittedName>
</protein>
<gene>
    <name evidence="3" type="ORF">ODALV1_LOCUS19807</name>
</gene>
<evidence type="ECO:0000313" key="4">
    <source>
        <dbReference type="Proteomes" id="UP001642540"/>
    </source>
</evidence>
<feature type="region of interest" description="Disordered" evidence="1">
    <location>
        <begin position="292"/>
        <end position="311"/>
    </location>
</feature>
<dbReference type="Proteomes" id="UP001642540">
    <property type="component" value="Unassembled WGS sequence"/>
</dbReference>
<name>A0ABP1R865_9HEXA</name>
<comment type="caution">
    <text evidence="3">The sequence shown here is derived from an EMBL/GenBank/DDBJ whole genome shotgun (WGS) entry which is preliminary data.</text>
</comment>
<feature type="transmembrane region" description="Helical" evidence="2">
    <location>
        <begin position="148"/>
        <end position="167"/>
    </location>
</feature>
<organism evidence="3 4">
    <name type="scientific">Orchesella dallaii</name>
    <dbReference type="NCBI Taxonomy" id="48710"/>
    <lineage>
        <taxon>Eukaryota</taxon>
        <taxon>Metazoa</taxon>
        <taxon>Ecdysozoa</taxon>
        <taxon>Arthropoda</taxon>
        <taxon>Hexapoda</taxon>
        <taxon>Collembola</taxon>
        <taxon>Entomobryomorpha</taxon>
        <taxon>Entomobryoidea</taxon>
        <taxon>Orchesellidae</taxon>
        <taxon>Orchesellinae</taxon>
        <taxon>Orchesella</taxon>
    </lineage>
</organism>
<keyword evidence="2" id="KW-1133">Transmembrane helix</keyword>
<keyword evidence="2" id="KW-0812">Transmembrane</keyword>
<feature type="transmembrane region" description="Helical" evidence="2">
    <location>
        <begin position="116"/>
        <end position="136"/>
    </location>
</feature>